<reference evidence="1" key="1">
    <citation type="submission" date="2022-03" db="EMBL/GenBank/DDBJ databases">
        <title>Draft genome sequence of Aduncisulcus paluster, a free-living microaerophilic Fornicata.</title>
        <authorList>
            <person name="Yuyama I."/>
            <person name="Kume K."/>
            <person name="Tamura T."/>
            <person name="Inagaki Y."/>
            <person name="Hashimoto T."/>
        </authorList>
    </citation>
    <scope>NUCLEOTIDE SEQUENCE</scope>
    <source>
        <strain evidence="1">NY0171</strain>
    </source>
</reference>
<organism evidence="1 2">
    <name type="scientific">Aduncisulcus paluster</name>
    <dbReference type="NCBI Taxonomy" id="2918883"/>
    <lineage>
        <taxon>Eukaryota</taxon>
        <taxon>Metamonada</taxon>
        <taxon>Carpediemonas-like organisms</taxon>
        <taxon>Aduncisulcus</taxon>
    </lineage>
</organism>
<comment type="caution">
    <text evidence="1">The sequence shown here is derived from an EMBL/GenBank/DDBJ whole genome shotgun (WGS) entry which is preliminary data.</text>
</comment>
<dbReference type="SUPFAM" id="SSF55394">
    <property type="entry name" value="Bactericidal permeability-increasing protein, BPI"/>
    <property type="match status" value="1"/>
</dbReference>
<protein>
    <recommendedName>
        <fullName evidence="3">Lipid-binding serum glycoprotein C-terminal domain-containing protein</fullName>
    </recommendedName>
</protein>
<accession>A0ABQ5KLF2</accession>
<name>A0ABQ5KLF2_9EUKA</name>
<evidence type="ECO:0000313" key="2">
    <source>
        <dbReference type="Proteomes" id="UP001057375"/>
    </source>
</evidence>
<dbReference type="Gene3D" id="3.15.10.10">
    <property type="entry name" value="Bactericidal permeability-increasing protein, domain 1"/>
    <property type="match status" value="1"/>
</dbReference>
<dbReference type="PANTHER" id="PTHR10504">
    <property type="entry name" value="BACTERICIDAL PERMEABILITY-INCREASING BPI PROTEIN-RELATED"/>
    <property type="match status" value="1"/>
</dbReference>
<sequence length="410" mass="45209">MPLTSRTNDDTDPIYITTRQTITLDGYNYLAMSVIDQVTTLILSSVLSKELPLTSRTNDDTDPIYITTRQTITLDGYNYLAMSVIDQVTTLILSSSIPSFSLDNIDTPIGVVTLNFDNIRIEALDLSNFTTYFLQDVGVEMAMSDVFFQISLDFSYKLTTFPYSTDSGELIITASGASFLGNAHMSEKDYAPFLTVDSTKFSLGNFSIDLHGSSSILNTIIQIATPLIQYSIETAMNTLFASAINNILNSFMVADPCVGIDTTTAIDIRQPVDGDIDNNYISDPSASIYYGTDIPFYVPAHDPLQDDMAIVVTNDNFQRIFHPDTVVSMFYVGFARGLFTDITINPEDVGDVFPFDVNLGTLAEIFDVPQSILDEFDEEDPISLNISMVSQPTWEMMAGAVALNTEFNAS</sequence>
<feature type="non-terminal residue" evidence="1">
    <location>
        <position position="410"/>
    </location>
</feature>
<evidence type="ECO:0000313" key="1">
    <source>
        <dbReference type="EMBL" id="GKT33319.1"/>
    </source>
</evidence>
<proteinExistence type="predicted"/>
<dbReference type="InterPro" id="IPR017943">
    <property type="entry name" value="Bactericidal_perm-incr_a/b_dom"/>
</dbReference>
<dbReference type="Proteomes" id="UP001057375">
    <property type="component" value="Unassembled WGS sequence"/>
</dbReference>
<keyword evidence="2" id="KW-1185">Reference proteome</keyword>
<dbReference type="EMBL" id="BQXS01010212">
    <property type="protein sequence ID" value="GKT33319.1"/>
    <property type="molecule type" value="Genomic_DNA"/>
</dbReference>
<dbReference type="PANTHER" id="PTHR10504:SF131">
    <property type="entry name" value="BPI2 DOMAIN-CONTAINING PROTEIN"/>
    <property type="match status" value="1"/>
</dbReference>
<gene>
    <name evidence="1" type="ORF">ADUPG1_007268</name>
</gene>
<dbReference type="InterPro" id="IPR032942">
    <property type="entry name" value="BPI/LBP/Plunc"/>
</dbReference>
<evidence type="ECO:0008006" key="3">
    <source>
        <dbReference type="Google" id="ProtNLM"/>
    </source>
</evidence>